<keyword evidence="1" id="KW-1133">Transmembrane helix</keyword>
<comment type="caution">
    <text evidence="2">The sequence shown here is derived from an EMBL/GenBank/DDBJ whole genome shotgun (WGS) entry which is preliminary data.</text>
</comment>
<proteinExistence type="predicted"/>
<feature type="transmembrane region" description="Helical" evidence="1">
    <location>
        <begin position="109"/>
        <end position="133"/>
    </location>
</feature>
<sequence>MTSDTVSAGGDPRRLLAETRGLAHRVRVAQRVTWLPLLVLSLVMFGAIAVWRLSDPVLSDCRTLPDGQVCKAWYPSMQIYWWTASVLAYVVIAYGYLRVARARGLGTRVLPYVATGIGLIALGAVFAGAWAALGAPGYPDEPSAFVLFVFRLIDPTSAIGLALLLLAWLERYVALAVFAVVYLVVVLVPVTFGWGEHWGDNWQMAPPLAIRGGLLLLGAAGFALAQRWRSR</sequence>
<keyword evidence="3" id="KW-1185">Reference proteome</keyword>
<dbReference type="AlphaFoldDB" id="A0A8J4A5U8"/>
<accession>A0A8J4A5U8</accession>
<feature type="transmembrane region" description="Helical" evidence="1">
    <location>
        <begin position="204"/>
        <end position="225"/>
    </location>
</feature>
<feature type="transmembrane region" description="Helical" evidence="1">
    <location>
        <begin position="173"/>
        <end position="192"/>
    </location>
</feature>
<dbReference type="Proteomes" id="UP000635606">
    <property type="component" value="Unassembled WGS sequence"/>
</dbReference>
<keyword evidence="1" id="KW-0812">Transmembrane</keyword>
<organism evidence="2 3">
    <name type="scientific">Virgisporangium ochraceum</name>
    <dbReference type="NCBI Taxonomy" id="65505"/>
    <lineage>
        <taxon>Bacteria</taxon>
        <taxon>Bacillati</taxon>
        <taxon>Actinomycetota</taxon>
        <taxon>Actinomycetes</taxon>
        <taxon>Micromonosporales</taxon>
        <taxon>Micromonosporaceae</taxon>
        <taxon>Virgisporangium</taxon>
    </lineage>
</organism>
<gene>
    <name evidence="2" type="ORF">Voc01_103850</name>
</gene>
<feature type="transmembrane region" description="Helical" evidence="1">
    <location>
        <begin position="79"/>
        <end position="97"/>
    </location>
</feature>
<feature type="transmembrane region" description="Helical" evidence="1">
    <location>
        <begin position="34"/>
        <end position="54"/>
    </location>
</feature>
<reference evidence="2" key="1">
    <citation type="submission" date="2021-01" db="EMBL/GenBank/DDBJ databases">
        <title>Whole genome shotgun sequence of Virgisporangium ochraceum NBRC 16418.</title>
        <authorList>
            <person name="Komaki H."/>
            <person name="Tamura T."/>
        </authorList>
    </citation>
    <scope>NUCLEOTIDE SEQUENCE</scope>
    <source>
        <strain evidence="2">NBRC 16418</strain>
    </source>
</reference>
<evidence type="ECO:0000313" key="3">
    <source>
        <dbReference type="Proteomes" id="UP000635606"/>
    </source>
</evidence>
<dbReference type="EMBL" id="BOPH01000159">
    <property type="protein sequence ID" value="GIJ75468.1"/>
    <property type="molecule type" value="Genomic_DNA"/>
</dbReference>
<feature type="transmembrane region" description="Helical" evidence="1">
    <location>
        <begin position="145"/>
        <end position="166"/>
    </location>
</feature>
<name>A0A8J4A5U8_9ACTN</name>
<dbReference type="RefSeq" id="WP_203935229.1">
    <property type="nucleotide sequence ID" value="NZ_BOPH01000159.1"/>
</dbReference>
<protein>
    <submittedName>
        <fullName evidence="2">Uncharacterized protein</fullName>
    </submittedName>
</protein>
<evidence type="ECO:0000256" key="1">
    <source>
        <dbReference type="SAM" id="Phobius"/>
    </source>
</evidence>
<evidence type="ECO:0000313" key="2">
    <source>
        <dbReference type="EMBL" id="GIJ75468.1"/>
    </source>
</evidence>
<keyword evidence="1" id="KW-0472">Membrane</keyword>